<feature type="region of interest" description="Disordered" evidence="1">
    <location>
        <begin position="1"/>
        <end position="31"/>
    </location>
</feature>
<feature type="compositionally biased region" description="Low complexity" evidence="1">
    <location>
        <begin position="1"/>
        <end position="30"/>
    </location>
</feature>
<feature type="compositionally biased region" description="Polar residues" evidence="1">
    <location>
        <begin position="373"/>
        <end position="383"/>
    </location>
</feature>
<dbReference type="PANTHER" id="PTHR43628:SF1">
    <property type="entry name" value="CHITIN SYNTHASE REGULATORY FACTOR 2-RELATED"/>
    <property type="match status" value="1"/>
</dbReference>
<dbReference type="SUPFAM" id="SSF81901">
    <property type="entry name" value="HCP-like"/>
    <property type="match status" value="1"/>
</dbReference>
<dbReference type="InterPro" id="IPR006597">
    <property type="entry name" value="Sel1-like"/>
</dbReference>
<evidence type="ECO:0000313" key="3">
    <source>
        <dbReference type="EMBL" id="CAD9078649.1"/>
    </source>
</evidence>
<dbReference type="InterPro" id="IPR052945">
    <property type="entry name" value="Mitotic_Regulator"/>
</dbReference>
<sequence>MSSSTYSNSTKRSFQRSGSSANNGSVHSSSQQPASLETALLQISYKEYKSALQTLKILLHASPQHPTILYHLGHCYMNLHQYKDAEKCYLMSGTPQALFECYELYLDQKQYEAALEILKKSQSIDALLELVRINEDVFHPLYRFRTKIDFGKVKCLLGTRYLLGEDGLDVNEKRALQLYKESADLGYASGYTGLAYLYEHGLAGLEVDMDHAIQLYTDAAQKGCVRAMGNLGNCYLEGVGVPVNEHEALKWLSRAAKEGDTDSMTALGLYYARNQENAAQQAQTPLTPQPQSMQSVQSVSSSHKSMPMQPMPSTPVREPMQQSFSMASSDAALKAKRPEPDTSNDQTQQPINPPPAAPVVQTQRQLLERQDSKASNFSSSQRLDTPHTDDDRTPMMARTNPSEQIKSPLAGNVAAQDSVFEHNDNKAADKSFVQQMDHDTALTDKLSVDSDDPMVREKTRSRRKRQSKKGRLLVVQSVVALASLLVNSFVISLNLIGMLLSVAGIASGICLYGLLSKDHRYTYAMASPLLSFFFHLGACICALVCYCLPTRNYWIKWGSFWNFAVSFGCLVASLAFVAGLALILGILHVRGTISLTTWA</sequence>
<feature type="transmembrane region" description="Helical" evidence="2">
    <location>
        <begin position="527"/>
        <end position="549"/>
    </location>
</feature>
<dbReference type="SMART" id="SM00671">
    <property type="entry name" value="SEL1"/>
    <property type="match status" value="3"/>
</dbReference>
<dbReference type="PANTHER" id="PTHR43628">
    <property type="entry name" value="ACTIVATOR OF C KINASE PROTEIN 1-RELATED"/>
    <property type="match status" value="1"/>
</dbReference>
<feature type="transmembrane region" description="Helical" evidence="2">
    <location>
        <begin position="472"/>
        <end position="490"/>
    </location>
</feature>
<feature type="region of interest" description="Disordered" evidence="1">
    <location>
        <begin position="279"/>
        <end position="407"/>
    </location>
</feature>
<feature type="compositionally biased region" description="Basic and acidic residues" evidence="1">
    <location>
        <begin position="384"/>
        <end position="393"/>
    </location>
</feature>
<feature type="compositionally biased region" description="Basic and acidic residues" evidence="1">
    <location>
        <begin position="443"/>
        <end position="458"/>
    </location>
</feature>
<keyword evidence="2" id="KW-0472">Membrane</keyword>
<organism evidence="3">
    <name type="scientific">Percolomonas cosmopolitus</name>
    <dbReference type="NCBI Taxonomy" id="63605"/>
    <lineage>
        <taxon>Eukaryota</taxon>
        <taxon>Discoba</taxon>
        <taxon>Heterolobosea</taxon>
        <taxon>Tetramitia</taxon>
        <taxon>Eutetramitia</taxon>
        <taxon>Percolomonadidae</taxon>
        <taxon>Percolomonas</taxon>
    </lineage>
</organism>
<gene>
    <name evidence="3" type="ORF">PCOS0759_LOCUS1881</name>
</gene>
<feature type="compositionally biased region" description="Low complexity" evidence="1">
    <location>
        <begin position="279"/>
        <end position="308"/>
    </location>
</feature>
<dbReference type="Gene3D" id="1.25.40.10">
    <property type="entry name" value="Tetratricopeptide repeat domain"/>
    <property type="match status" value="2"/>
</dbReference>
<feature type="transmembrane region" description="Helical" evidence="2">
    <location>
        <begin position="561"/>
        <end position="587"/>
    </location>
</feature>
<name>A0A7S1KMW3_9EUKA</name>
<dbReference type="SUPFAM" id="SSF48452">
    <property type="entry name" value="TPR-like"/>
    <property type="match status" value="1"/>
</dbReference>
<dbReference type="AlphaFoldDB" id="A0A7S1KMW3"/>
<protein>
    <submittedName>
        <fullName evidence="3">Uncharacterized protein</fullName>
    </submittedName>
</protein>
<evidence type="ECO:0000256" key="2">
    <source>
        <dbReference type="SAM" id="Phobius"/>
    </source>
</evidence>
<dbReference type="Pfam" id="PF08238">
    <property type="entry name" value="Sel1"/>
    <property type="match status" value="3"/>
</dbReference>
<proteinExistence type="predicted"/>
<dbReference type="Pfam" id="PF14559">
    <property type="entry name" value="TPR_19"/>
    <property type="match status" value="1"/>
</dbReference>
<feature type="compositionally biased region" description="Polar residues" evidence="1">
    <location>
        <begin position="341"/>
        <end position="350"/>
    </location>
</feature>
<feature type="region of interest" description="Disordered" evidence="1">
    <location>
        <begin position="443"/>
        <end position="466"/>
    </location>
</feature>
<accession>A0A7S1KMW3</accession>
<feature type="transmembrane region" description="Helical" evidence="2">
    <location>
        <begin position="496"/>
        <end position="515"/>
    </location>
</feature>
<keyword evidence="2" id="KW-0812">Transmembrane</keyword>
<evidence type="ECO:0000256" key="1">
    <source>
        <dbReference type="SAM" id="MobiDB-lite"/>
    </source>
</evidence>
<dbReference type="InterPro" id="IPR011990">
    <property type="entry name" value="TPR-like_helical_dom_sf"/>
</dbReference>
<dbReference type="EMBL" id="HBGD01002254">
    <property type="protein sequence ID" value="CAD9078649.1"/>
    <property type="molecule type" value="Transcribed_RNA"/>
</dbReference>
<keyword evidence="2" id="KW-1133">Transmembrane helix</keyword>
<reference evidence="3" key="1">
    <citation type="submission" date="2021-01" db="EMBL/GenBank/DDBJ databases">
        <authorList>
            <person name="Corre E."/>
            <person name="Pelletier E."/>
            <person name="Niang G."/>
            <person name="Scheremetjew M."/>
            <person name="Finn R."/>
            <person name="Kale V."/>
            <person name="Holt S."/>
            <person name="Cochrane G."/>
            <person name="Meng A."/>
            <person name="Brown T."/>
            <person name="Cohen L."/>
        </authorList>
    </citation>
    <scope>NUCLEOTIDE SEQUENCE</scope>
    <source>
        <strain evidence="3">WS</strain>
    </source>
</reference>